<dbReference type="PRINTS" id="PR00081">
    <property type="entry name" value="GDHRDH"/>
</dbReference>
<dbReference type="GO" id="GO:0008202">
    <property type="term" value="P:steroid metabolic process"/>
    <property type="evidence" value="ECO:0007669"/>
    <property type="project" value="TreeGrafter"/>
</dbReference>
<sequence length="278" mass="31131">MVTGTSSGIGRHAAIELAKLNYTVYCTVRTKEDMHRWAQESRSLRLEKYIIPMAIEITNSTQIQEGRKEIEEYLTKTGKPLVGIVNNAGVSFRKPVEMQEMDKVRKLFDVNFFGAVETTQAFLPLLRKHKGRVVFISSMSAYGSLYGSGFYSASKRAIEAIADVLRVELAEHEVSVSSILPGHIDTDLKEKGADNWTGEEHPAYPGIREKIMTAREENFKAAPGPEVTSEVVIHSLTSPYPQTRYYVGNAYQYPIQLVPVILGVLPDRVADFLKANKF</sequence>
<comment type="similarity">
    <text evidence="1">Belongs to the short-chain dehydrogenases/reductases (SDR) family.</text>
</comment>
<proteinExistence type="inferred from homology"/>
<dbReference type="SUPFAM" id="SSF51735">
    <property type="entry name" value="NAD(P)-binding Rossmann-fold domains"/>
    <property type="match status" value="1"/>
</dbReference>
<accession>A0A6B2LCC7</accession>
<dbReference type="PANTHER" id="PTHR43313">
    <property type="entry name" value="SHORT-CHAIN DEHYDROGENASE/REDUCTASE FAMILY 9C"/>
    <property type="match status" value="1"/>
</dbReference>
<dbReference type="EMBL" id="GIBP01005744">
    <property type="protein sequence ID" value="NDV34713.1"/>
    <property type="molecule type" value="Transcribed_RNA"/>
</dbReference>
<organism evidence="2">
    <name type="scientific">Arcella intermedia</name>
    <dbReference type="NCBI Taxonomy" id="1963864"/>
    <lineage>
        <taxon>Eukaryota</taxon>
        <taxon>Amoebozoa</taxon>
        <taxon>Tubulinea</taxon>
        <taxon>Elardia</taxon>
        <taxon>Arcellinida</taxon>
        <taxon>Sphaerothecina</taxon>
        <taxon>Arcellidae</taxon>
        <taxon>Arcella</taxon>
    </lineage>
</organism>
<evidence type="ECO:0000256" key="1">
    <source>
        <dbReference type="RuleBase" id="RU000363"/>
    </source>
</evidence>
<dbReference type="GO" id="GO:0016491">
    <property type="term" value="F:oxidoreductase activity"/>
    <property type="evidence" value="ECO:0007669"/>
    <property type="project" value="TreeGrafter"/>
</dbReference>
<dbReference type="InterPro" id="IPR020904">
    <property type="entry name" value="Sc_DH/Rdtase_CS"/>
</dbReference>
<dbReference type="AlphaFoldDB" id="A0A6B2LCC7"/>
<dbReference type="PANTHER" id="PTHR43313:SF1">
    <property type="entry name" value="3BETA-HYDROXYSTEROID DEHYDROGENASE DHS-16"/>
    <property type="match status" value="1"/>
</dbReference>
<reference evidence="2" key="1">
    <citation type="journal article" date="2020" name="J. Eukaryot. Microbiol.">
        <title>De novo Sequencing, Assembly and Annotation of the Transcriptome for the Free-Living Testate Amoeba Arcella intermedia.</title>
        <authorList>
            <person name="Ribeiro G.M."/>
            <person name="Porfirio-Sousa A.L."/>
            <person name="Maurer-Alcala X.X."/>
            <person name="Katz L.A."/>
            <person name="Lahr D.J.G."/>
        </authorList>
    </citation>
    <scope>NUCLEOTIDE SEQUENCE</scope>
</reference>
<dbReference type="InterPro" id="IPR002347">
    <property type="entry name" value="SDR_fam"/>
</dbReference>
<dbReference type="PRINTS" id="PR00080">
    <property type="entry name" value="SDRFAMILY"/>
</dbReference>
<name>A0A6B2LCC7_9EUKA</name>
<dbReference type="Pfam" id="PF00106">
    <property type="entry name" value="adh_short"/>
    <property type="match status" value="1"/>
</dbReference>
<dbReference type="Gene3D" id="3.40.50.720">
    <property type="entry name" value="NAD(P)-binding Rossmann-like Domain"/>
    <property type="match status" value="1"/>
</dbReference>
<protein>
    <submittedName>
        <fullName evidence="2">Uncharacterized protein</fullName>
    </submittedName>
</protein>
<evidence type="ECO:0000313" key="2">
    <source>
        <dbReference type="EMBL" id="NDV34713.1"/>
    </source>
</evidence>
<dbReference type="PROSITE" id="PS00061">
    <property type="entry name" value="ADH_SHORT"/>
    <property type="match status" value="1"/>
</dbReference>
<dbReference type="InterPro" id="IPR036291">
    <property type="entry name" value="NAD(P)-bd_dom_sf"/>
</dbReference>